<name>A0AAV3R0E1_LITER</name>
<comment type="caution">
    <text evidence="1">The sequence shown here is derived from an EMBL/GenBank/DDBJ whole genome shotgun (WGS) entry which is preliminary data.</text>
</comment>
<organism evidence="1 2">
    <name type="scientific">Lithospermum erythrorhizon</name>
    <name type="common">Purple gromwell</name>
    <name type="synonym">Lithospermum officinale var. erythrorhizon</name>
    <dbReference type="NCBI Taxonomy" id="34254"/>
    <lineage>
        <taxon>Eukaryota</taxon>
        <taxon>Viridiplantae</taxon>
        <taxon>Streptophyta</taxon>
        <taxon>Embryophyta</taxon>
        <taxon>Tracheophyta</taxon>
        <taxon>Spermatophyta</taxon>
        <taxon>Magnoliopsida</taxon>
        <taxon>eudicotyledons</taxon>
        <taxon>Gunneridae</taxon>
        <taxon>Pentapetalae</taxon>
        <taxon>asterids</taxon>
        <taxon>lamiids</taxon>
        <taxon>Boraginales</taxon>
        <taxon>Boraginaceae</taxon>
        <taxon>Boraginoideae</taxon>
        <taxon>Lithospermeae</taxon>
        <taxon>Lithospermum</taxon>
    </lineage>
</organism>
<keyword evidence="2" id="KW-1185">Reference proteome</keyword>
<evidence type="ECO:0000313" key="2">
    <source>
        <dbReference type="Proteomes" id="UP001454036"/>
    </source>
</evidence>
<dbReference type="AlphaFoldDB" id="A0AAV3R0E1"/>
<evidence type="ECO:0000313" key="1">
    <source>
        <dbReference type="EMBL" id="GAA0168542.1"/>
    </source>
</evidence>
<protein>
    <submittedName>
        <fullName evidence="1">Uncharacterized protein</fullName>
    </submittedName>
</protein>
<sequence>MEVAEQQTPQFVEGLDQPKPQMIVTVVSLSQQSSHIPTADLLSIDSDTLYIIRLFTSIGAEVTYGDLAFTKDHDHLANIFAVGAGDPTKIDFNTMINVKEPMFACVPIIARKSPLSPTTLSVIPSPSAISALPLLHLVQATMKGNLTPQFIKKLRPKEKLLS</sequence>
<accession>A0AAV3R0E1</accession>
<dbReference type="Proteomes" id="UP001454036">
    <property type="component" value="Unassembled WGS sequence"/>
</dbReference>
<dbReference type="EMBL" id="BAABME010006506">
    <property type="protein sequence ID" value="GAA0168542.1"/>
    <property type="molecule type" value="Genomic_DNA"/>
</dbReference>
<gene>
    <name evidence="1" type="ORF">LIER_23236</name>
</gene>
<reference evidence="1 2" key="1">
    <citation type="submission" date="2024-01" db="EMBL/GenBank/DDBJ databases">
        <title>The complete chloroplast genome sequence of Lithospermum erythrorhizon: insights into the phylogenetic relationship among Boraginaceae species and the maternal lineages of purple gromwells.</title>
        <authorList>
            <person name="Okada T."/>
            <person name="Watanabe K."/>
        </authorList>
    </citation>
    <scope>NUCLEOTIDE SEQUENCE [LARGE SCALE GENOMIC DNA]</scope>
</reference>
<proteinExistence type="predicted"/>